<dbReference type="InterPro" id="IPR006059">
    <property type="entry name" value="SBP"/>
</dbReference>
<dbReference type="Proteomes" id="UP000549052">
    <property type="component" value="Unassembled WGS sequence"/>
</dbReference>
<dbReference type="PANTHER" id="PTHR42779">
    <property type="entry name" value="PROTEIN YNJB"/>
    <property type="match status" value="1"/>
</dbReference>
<dbReference type="SUPFAM" id="SSF53850">
    <property type="entry name" value="Periplasmic binding protein-like II"/>
    <property type="match status" value="1"/>
</dbReference>
<proteinExistence type="predicted"/>
<keyword evidence="1" id="KW-0574">Periplasm</keyword>
<dbReference type="AlphaFoldDB" id="A0A839EKG4"/>
<gene>
    <name evidence="2" type="ORF">FHW16_004658</name>
</gene>
<comment type="caution">
    <text evidence="2">The sequence shown here is derived from an EMBL/GenBank/DDBJ whole genome shotgun (WGS) entry which is preliminary data.</text>
</comment>
<dbReference type="PANTHER" id="PTHR42779:SF1">
    <property type="entry name" value="PROTEIN YNJB"/>
    <property type="match status" value="1"/>
</dbReference>
<accession>A0A839EKG4</accession>
<dbReference type="EMBL" id="JACGXN010000010">
    <property type="protein sequence ID" value="MBA8880923.1"/>
    <property type="molecule type" value="Genomic_DNA"/>
</dbReference>
<evidence type="ECO:0000313" key="2">
    <source>
        <dbReference type="EMBL" id="MBA8880923.1"/>
    </source>
</evidence>
<reference evidence="2 3" key="1">
    <citation type="submission" date="2020-07" db="EMBL/GenBank/DDBJ databases">
        <title>Genomic Encyclopedia of Type Strains, Phase IV (KMG-V): Genome sequencing to study the core and pangenomes of soil and plant-associated prokaryotes.</title>
        <authorList>
            <person name="Whitman W."/>
        </authorList>
    </citation>
    <scope>NUCLEOTIDE SEQUENCE [LARGE SCALE GENOMIC DNA]</scope>
    <source>
        <strain evidence="2 3">AN3</strain>
    </source>
</reference>
<dbReference type="Gene3D" id="3.40.190.10">
    <property type="entry name" value="Periplasmic binding protein-like II"/>
    <property type="match status" value="2"/>
</dbReference>
<organism evidence="2 3">
    <name type="scientific">Phyllobacterium myrsinacearum</name>
    <dbReference type="NCBI Taxonomy" id="28101"/>
    <lineage>
        <taxon>Bacteria</taxon>
        <taxon>Pseudomonadati</taxon>
        <taxon>Pseudomonadota</taxon>
        <taxon>Alphaproteobacteria</taxon>
        <taxon>Hyphomicrobiales</taxon>
        <taxon>Phyllobacteriaceae</taxon>
        <taxon>Phyllobacterium</taxon>
    </lineage>
</organism>
<dbReference type="Pfam" id="PF13416">
    <property type="entry name" value="SBP_bac_8"/>
    <property type="match status" value="1"/>
</dbReference>
<name>A0A839EKG4_9HYPH</name>
<keyword evidence="3" id="KW-1185">Reference proteome</keyword>
<evidence type="ECO:0000313" key="3">
    <source>
        <dbReference type="Proteomes" id="UP000549052"/>
    </source>
</evidence>
<evidence type="ECO:0000256" key="1">
    <source>
        <dbReference type="ARBA" id="ARBA00022764"/>
    </source>
</evidence>
<sequence>MILINRRQAIGGLAGVAGISVLPRFASSQSLALPSSPVALNIIDVAGNLQLTQAAIEKFAKENQSLISKVIFSRAPSPELPAKLKAQQTANRVDIDLVLTGPGAMSDGITQGLWIDVWTKYPDLLPRADAIYHEKALMMQKNFGQNEGVAVVYSPSGPLFEYAPERVKTAPKNAEELLAWVKANPGRFCYARPVNSGPGWTFLMAMPYILGDKDPSDPINGWEKTWTYLKELDQGIDYYPPGTTATMKEFAEGTRDMVVSTFGWDINPRVLGVVPKEAETFALEGTHWVPDTQFMCIPRGVNNDKVAVLLKLMSFMLEPAQQAYTYDKGYFYPGPAVKDVPLNLAPQESQDVIAEFGRPTYEALIAKYPVEVPLKPRSLVAAFEKWDREVGANKMNK</sequence>
<protein>
    <submittedName>
        <fullName evidence="2">Putative spermidine/putrescine transport system substrate-binding protein</fullName>
    </submittedName>
</protein>